<dbReference type="RefSeq" id="WP_060651495.1">
    <property type="nucleotide sequence ID" value="NZ_AZXY01000003.1"/>
</dbReference>
<dbReference type="AlphaFoldDB" id="A0A0V9UN31"/>
<protein>
    <recommendedName>
        <fullName evidence="1">TY-Chap central domain-containing protein</fullName>
    </recommendedName>
</protein>
<dbReference type="PATRIC" id="fig|1441730.3.peg.1827"/>
<evidence type="ECO:0000259" key="1">
    <source>
        <dbReference type="Pfam" id="PF22551"/>
    </source>
</evidence>
<proteinExistence type="predicted"/>
<dbReference type="InterPro" id="IPR054343">
    <property type="entry name" value="TY-Chap_M"/>
</dbReference>
<feature type="domain" description="TY-Chap central" evidence="1">
    <location>
        <begin position="32"/>
        <end position="158"/>
    </location>
</feature>
<dbReference type="Pfam" id="PF22551">
    <property type="entry name" value="TY-Chap1"/>
    <property type="match status" value="1"/>
</dbReference>
<reference evidence="3" key="1">
    <citation type="submission" date="2015-01" db="EMBL/GenBank/DDBJ databases">
        <title>Draft genome sequence of Rhodococcus pyridinivorans strain KG-16, a hydrocarbon-degrading bacterium.</title>
        <authorList>
            <person name="Aggarwal R.K."/>
            <person name="Dawar C."/>
        </authorList>
    </citation>
    <scope>NUCLEOTIDE SEQUENCE [LARGE SCALE GENOMIC DNA]</scope>
    <source>
        <strain evidence="3">KG-16</strain>
    </source>
</reference>
<gene>
    <name evidence="2" type="ORF">Z045_08775</name>
</gene>
<organism evidence="2 3">
    <name type="scientific">Rhodococcus pyridinivorans KG-16</name>
    <dbReference type="NCBI Taxonomy" id="1441730"/>
    <lineage>
        <taxon>Bacteria</taxon>
        <taxon>Bacillati</taxon>
        <taxon>Actinomycetota</taxon>
        <taxon>Actinomycetes</taxon>
        <taxon>Mycobacteriales</taxon>
        <taxon>Nocardiaceae</taxon>
        <taxon>Rhodococcus</taxon>
    </lineage>
</organism>
<evidence type="ECO:0000313" key="2">
    <source>
        <dbReference type="EMBL" id="KSZ59404.1"/>
    </source>
</evidence>
<comment type="caution">
    <text evidence="2">The sequence shown here is derived from an EMBL/GenBank/DDBJ whole genome shotgun (WGS) entry which is preliminary data.</text>
</comment>
<dbReference type="Proteomes" id="UP000053060">
    <property type="component" value="Unassembled WGS sequence"/>
</dbReference>
<accession>A0A0V9UN31</accession>
<dbReference type="EMBL" id="AZXY01000003">
    <property type="protein sequence ID" value="KSZ59404.1"/>
    <property type="molecule type" value="Genomic_DNA"/>
</dbReference>
<reference evidence="2 3" key="2">
    <citation type="journal article" date="2016" name="Genome Announc.">
        <title>Draft Genome Sequence of a Versatile Hydrocarbon-Degrading Bacterium, Rhodococcus pyridinivorans Strain KG-16, Collected from Oil Fields in India.</title>
        <authorList>
            <person name="Aggarwal R.K."/>
            <person name="Dawar C."/>
            <person name="Phanindranath R."/>
            <person name="Mutnuri L."/>
            <person name="Dayal A.M."/>
        </authorList>
    </citation>
    <scope>NUCLEOTIDE SEQUENCE [LARGE SCALE GENOMIC DNA]</scope>
    <source>
        <strain evidence="2 3">KG-16</strain>
    </source>
</reference>
<sequence>MTTTDIDAETTTEEVVAADGAHAVAIPTEDDDALRAAVVETLSEILEEAPEPDEDGEIPIWIDDVLTYATVDAEGGFVLLTTYLVEGITGRTRAAEVLGDLQVEFPEVKFVLDKDRVTVELRVAASPLVPIHLVRAVASLVPVVEQARALAQRLGGEASVFDGEAEDDEENLLADGCGCDDCECG</sequence>
<name>A0A0V9UN31_9NOCA</name>
<evidence type="ECO:0000313" key="3">
    <source>
        <dbReference type="Proteomes" id="UP000053060"/>
    </source>
</evidence>